<keyword evidence="3" id="KW-1185">Reference proteome</keyword>
<evidence type="ECO:0000313" key="2">
    <source>
        <dbReference type="EMBL" id="MFC5025016.1"/>
    </source>
</evidence>
<reference evidence="3" key="1">
    <citation type="journal article" date="2019" name="Int. J. Syst. Evol. Microbiol.">
        <title>The Global Catalogue of Microorganisms (GCM) 10K type strain sequencing project: providing services to taxonomists for standard genome sequencing and annotation.</title>
        <authorList>
            <consortium name="The Broad Institute Genomics Platform"/>
            <consortium name="The Broad Institute Genome Sequencing Center for Infectious Disease"/>
            <person name="Wu L."/>
            <person name="Ma J."/>
        </authorList>
    </citation>
    <scope>NUCLEOTIDE SEQUENCE [LARGE SCALE GENOMIC DNA]</scope>
    <source>
        <strain evidence="3">CGMCC 4.1648</strain>
    </source>
</reference>
<dbReference type="InterPro" id="IPR036237">
    <property type="entry name" value="Xyl_isomerase-like_sf"/>
</dbReference>
<keyword evidence="2" id="KW-0413">Isomerase</keyword>
<dbReference type="Pfam" id="PF01261">
    <property type="entry name" value="AP_endonuc_2"/>
    <property type="match status" value="1"/>
</dbReference>
<dbReference type="InterPro" id="IPR050312">
    <property type="entry name" value="IolE/XylAMocC-like"/>
</dbReference>
<evidence type="ECO:0000313" key="3">
    <source>
        <dbReference type="Proteomes" id="UP001595829"/>
    </source>
</evidence>
<organism evidence="2 3">
    <name type="scientific">Streptomyces coeruleoprunus</name>
    <dbReference type="NCBI Taxonomy" id="285563"/>
    <lineage>
        <taxon>Bacteria</taxon>
        <taxon>Bacillati</taxon>
        <taxon>Actinomycetota</taxon>
        <taxon>Actinomycetes</taxon>
        <taxon>Kitasatosporales</taxon>
        <taxon>Streptomycetaceae</taxon>
        <taxon>Streptomyces</taxon>
    </lineage>
</organism>
<feature type="domain" description="Xylose isomerase-like TIM barrel" evidence="1">
    <location>
        <begin position="4"/>
        <end position="205"/>
    </location>
</feature>
<dbReference type="EMBL" id="JBHSJD010000017">
    <property type="protein sequence ID" value="MFC5025016.1"/>
    <property type="molecule type" value="Genomic_DNA"/>
</dbReference>
<dbReference type="InterPro" id="IPR013022">
    <property type="entry name" value="Xyl_isomerase-like_TIM-brl"/>
</dbReference>
<evidence type="ECO:0000259" key="1">
    <source>
        <dbReference type="Pfam" id="PF01261"/>
    </source>
</evidence>
<dbReference type="RefSeq" id="WP_345691029.1">
    <property type="nucleotide sequence ID" value="NZ_BAABIT010000001.1"/>
</dbReference>
<dbReference type="Gene3D" id="3.20.20.150">
    <property type="entry name" value="Divalent-metal-dependent TIM barrel enzymes"/>
    <property type="match status" value="1"/>
</dbReference>
<gene>
    <name evidence="2" type="ORF">ACFPM3_23095</name>
</gene>
<dbReference type="PANTHER" id="PTHR12110:SF53">
    <property type="entry name" value="BLR5974 PROTEIN"/>
    <property type="match status" value="1"/>
</dbReference>
<protein>
    <submittedName>
        <fullName evidence="2">Sugar phosphate isomerase/epimerase family protein</fullName>
    </submittedName>
</protein>
<name>A0ABV9XI39_9ACTN</name>
<dbReference type="Proteomes" id="UP001595829">
    <property type="component" value="Unassembled WGS sequence"/>
</dbReference>
<dbReference type="SUPFAM" id="SSF51658">
    <property type="entry name" value="Xylose isomerase-like"/>
    <property type="match status" value="1"/>
</dbReference>
<dbReference type="PANTHER" id="PTHR12110">
    <property type="entry name" value="HYDROXYPYRUVATE ISOMERASE"/>
    <property type="match status" value="1"/>
</dbReference>
<comment type="caution">
    <text evidence="2">The sequence shown here is derived from an EMBL/GenBank/DDBJ whole genome shotgun (WGS) entry which is preliminary data.</text>
</comment>
<accession>A0ABV9XI39</accession>
<sequence>MDVLELARRLGVEGVQFDLGGPGRGPRLDAAGSVDALRDASAATGVALLGVTANTLNDIGLTAPEGTAAAAEVRRVLARLLDVAHALGVPLVFVPSFRRSAIDGPEGLRRTARVLAWAAAEAEARGLLVASENVLAPDGAVELADRVGSPAFRLLLDTYNPKAAGLAVPGLVEEATRRGVRFADQVHVKDGVAGTDRTPLLGDGDGEVGAALAAVARHLPPPRALVLENDHRDGDEARLALDLARTRTHAERLGRGRTRDDVPNRGDR</sequence>
<proteinExistence type="predicted"/>
<dbReference type="GO" id="GO:0016853">
    <property type="term" value="F:isomerase activity"/>
    <property type="evidence" value="ECO:0007669"/>
    <property type="project" value="UniProtKB-KW"/>
</dbReference>